<keyword evidence="3" id="KW-1185">Reference proteome</keyword>
<feature type="region of interest" description="Disordered" evidence="1">
    <location>
        <begin position="710"/>
        <end position="752"/>
    </location>
</feature>
<proteinExistence type="predicted"/>
<gene>
    <name evidence="2" type="ORF">PR048_021760</name>
</gene>
<sequence>MPSISTHTCINLAWTPGCVDASLVYSSLFRSPPQYGHEGCPYRPLGLHTQEPLNAYTNKSLSDVKPANSWLAPSIIAGPEVTPLTNHTLPITGPGLLNTNDPSMAHMLTTAMAYRCTISQPPGGLLRASNGSTLHMIRTIVKFTDTSNSSEALLKFYLQDIPSPHANKAQSNLQNYTAYRQNYKKTARQFSALRVVALRHVWVSHWRPYRSHAPQPEARKSAPRRWASFYILRQASERVNVDVFTQNKRPCRQHSHTPFFTSRISGNLTCERELSLALMYQTVTSVANNNENLIDAAVCVVVRAPSTKVSRARFPEGNLGSQDIALKVATRLEEHRTQAGTLRTARISSINSTPVFDYFVYLDIPAFHYVVIPVLLLTHVLILQPLAYNGDKRTENLPRRRYWGVNPQPSDYKSATLPLSYGGSATLTYNYHLKIMLPLLLPAFILMGAHASSKVHAIDDGGASQRWQSEPSAFSGSAEWTNGCERGIFRQHATALDILFPCRHRETLQRIVSGSLGKRTVKLRTKFVIEEGGGFDGKLRRRLKSTAETDLYQIQEFPSHTNVSLLRHSRVAGLFPSTQYQTLPNISRTFTEQLSGAIDCHVTVGLGIPRRADDAHNCLDETLRIQEDELVAVQMDGRQRCIFIKMTSMLHCERILRLTAGTSQIRTSTGESINAGIDIEIAGHMHADCPTLLRGAAPAARTWAQTLATGQHTVTSAGKTDPTDTRPSGESNSSVRKSSVQTPIQDGTVDGSEKLVSLPIHTSPGTSIVSQTPPFLSPMGRNILWHARYISLMQMIR</sequence>
<feature type="compositionally biased region" description="Polar residues" evidence="1">
    <location>
        <begin position="725"/>
        <end position="745"/>
    </location>
</feature>
<name>A0ABQ9GZ29_9NEOP</name>
<accession>A0ABQ9GZ29</accession>
<evidence type="ECO:0000256" key="1">
    <source>
        <dbReference type="SAM" id="MobiDB-lite"/>
    </source>
</evidence>
<dbReference type="Proteomes" id="UP001159363">
    <property type="component" value="Chromosome 7"/>
</dbReference>
<comment type="caution">
    <text evidence="2">The sequence shown here is derived from an EMBL/GenBank/DDBJ whole genome shotgun (WGS) entry which is preliminary data.</text>
</comment>
<organism evidence="2 3">
    <name type="scientific">Dryococelus australis</name>
    <dbReference type="NCBI Taxonomy" id="614101"/>
    <lineage>
        <taxon>Eukaryota</taxon>
        <taxon>Metazoa</taxon>
        <taxon>Ecdysozoa</taxon>
        <taxon>Arthropoda</taxon>
        <taxon>Hexapoda</taxon>
        <taxon>Insecta</taxon>
        <taxon>Pterygota</taxon>
        <taxon>Neoptera</taxon>
        <taxon>Polyneoptera</taxon>
        <taxon>Phasmatodea</taxon>
        <taxon>Verophasmatodea</taxon>
        <taxon>Anareolatae</taxon>
        <taxon>Phasmatidae</taxon>
        <taxon>Eurycanthinae</taxon>
        <taxon>Dryococelus</taxon>
    </lineage>
</organism>
<reference evidence="2 3" key="1">
    <citation type="submission" date="2023-02" db="EMBL/GenBank/DDBJ databases">
        <title>LHISI_Scaffold_Assembly.</title>
        <authorList>
            <person name="Stuart O.P."/>
            <person name="Cleave R."/>
            <person name="Magrath M.J.L."/>
            <person name="Mikheyev A.S."/>
        </authorList>
    </citation>
    <scope>NUCLEOTIDE SEQUENCE [LARGE SCALE GENOMIC DNA]</scope>
    <source>
        <strain evidence="2">Daus_M_001</strain>
        <tissue evidence="2">Leg muscle</tissue>
    </source>
</reference>
<dbReference type="EMBL" id="JARBHB010000008">
    <property type="protein sequence ID" value="KAJ8877306.1"/>
    <property type="molecule type" value="Genomic_DNA"/>
</dbReference>
<evidence type="ECO:0000313" key="3">
    <source>
        <dbReference type="Proteomes" id="UP001159363"/>
    </source>
</evidence>
<protein>
    <submittedName>
        <fullName evidence="2">Uncharacterized protein</fullName>
    </submittedName>
</protein>
<evidence type="ECO:0000313" key="2">
    <source>
        <dbReference type="EMBL" id="KAJ8877306.1"/>
    </source>
</evidence>